<comment type="caution">
    <text evidence="2">The sequence shown here is derived from an EMBL/GenBank/DDBJ whole genome shotgun (WGS) entry which is preliminary data.</text>
</comment>
<dbReference type="Proteomes" id="UP000246005">
    <property type="component" value="Unassembled WGS sequence"/>
</dbReference>
<sequence length="193" mass="21083">MPGGPARRRRPYVVIGSAIVLVAAVLLGYVALFGRPAGVDAAQERTMRASIISYLEQRHWRGVLEARRSKQKVRWICADRLIEVSGDGENYKVGLHALCQEFTAVDGSLVKGSGESSPKLATVTSPDRPVEVLRVEQPPDGSGYGSWVRSNFSWAGVAELRRIQRSLPADLEATMLTKARSAFGLPDDAPVRR</sequence>
<keyword evidence="1" id="KW-0472">Membrane</keyword>
<keyword evidence="1" id="KW-0812">Transmembrane</keyword>
<dbReference type="RefSeq" id="WP_146231521.1">
    <property type="nucleotide sequence ID" value="NZ_QGHB01000003.1"/>
</dbReference>
<protein>
    <submittedName>
        <fullName evidence="2">Uncharacterized protein</fullName>
    </submittedName>
</protein>
<gene>
    <name evidence="2" type="ORF">C8D88_103564</name>
</gene>
<keyword evidence="1" id="KW-1133">Transmembrane helix</keyword>
<evidence type="ECO:0000313" key="2">
    <source>
        <dbReference type="EMBL" id="PWK88368.1"/>
    </source>
</evidence>
<accession>A0A316I792</accession>
<feature type="transmembrane region" description="Helical" evidence="1">
    <location>
        <begin position="12"/>
        <end position="32"/>
    </location>
</feature>
<proteinExistence type="predicted"/>
<name>A0A316I792_9PSEU</name>
<dbReference type="AlphaFoldDB" id="A0A316I792"/>
<organism evidence="2 3">
    <name type="scientific">Lentzea atacamensis</name>
    <dbReference type="NCBI Taxonomy" id="531938"/>
    <lineage>
        <taxon>Bacteria</taxon>
        <taxon>Bacillati</taxon>
        <taxon>Actinomycetota</taxon>
        <taxon>Actinomycetes</taxon>
        <taxon>Pseudonocardiales</taxon>
        <taxon>Pseudonocardiaceae</taxon>
        <taxon>Lentzea</taxon>
    </lineage>
</organism>
<evidence type="ECO:0000256" key="1">
    <source>
        <dbReference type="SAM" id="Phobius"/>
    </source>
</evidence>
<reference evidence="2 3" key="1">
    <citation type="submission" date="2018-05" db="EMBL/GenBank/DDBJ databases">
        <title>Genomic Encyclopedia of Type Strains, Phase IV (KMG-IV): sequencing the most valuable type-strain genomes for metagenomic binning, comparative biology and taxonomic classification.</title>
        <authorList>
            <person name="Goeker M."/>
        </authorList>
    </citation>
    <scope>NUCLEOTIDE SEQUENCE [LARGE SCALE GENOMIC DNA]</scope>
    <source>
        <strain evidence="2 3">DSM 45480</strain>
    </source>
</reference>
<dbReference type="EMBL" id="QGHB01000003">
    <property type="protein sequence ID" value="PWK88368.1"/>
    <property type="molecule type" value="Genomic_DNA"/>
</dbReference>
<evidence type="ECO:0000313" key="3">
    <source>
        <dbReference type="Proteomes" id="UP000246005"/>
    </source>
</evidence>